<evidence type="ECO:0000313" key="3">
    <source>
        <dbReference type="EMBL" id="EAQ96971.1"/>
    </source>
</evidence>
<dbReference type="InterPro" id="IPR036568">
    <property type="entry name" value="GGCT-like_sf"/>
</dbReference>
<dbReference type="EC" id="4.3.2.7" evidence="1"/>
<gene>
    <name evidence="3" type="ORF">KT71_11950</name>
</gene>
<dbReference type="CDD" id="cd06661">
    <property type="entry name" value="GGCT_like"/>
    <property type="match status" value="1"/>
</dbReference>
<dbReference type="Gene3D" id="3.10.490.10">
    <property type="entry name" value="Gamma-glutamyl cyclotransferase-like"/>
    <property type="match status" value="1"/>
</dbReference>
<dbReference type="eggNOG" id="COG3703">
    <property type="taxonomic scope" value="Bacteria"/>
</dbReference>
<dbReference type="PANTHER" id="PTHR12192:SF2">
    <property type="entry name" value="GLUTATHIONE-SPECIFIC GAMMA-GLUTAMYLCYCLOTRANSFERASE 2"/>
    <property type="match status" value="1"/>
</dbReference>
<comment type="caution">
    <text evidence="3">The sequence shown here is derived from an EMBL/GenBank/DDBJ whole genome shotgun (WGS) entry which is preliminary data.</text>
</comment>
<dbReference type="PANTHER" id="PTHR12192">
    <property type="entry name" value="CATION TRANSPORT PROTEIN CHAC-RELATED"/>
    <property type="match status" value="1"/>
</dbReference>
<dbReference type="OrthoDB" id="9795692at2"/>
<evidence type="ECO:0000313" key="4">
    <source>
        <dbReference type="Proteomes" id="UP000019205"/>
    </source>
</evidence>
<reference evidence="3 4" key="1">
    <citation type="journal article" date="2007" name="Proc. Natl. Acad. Sci. U.S.A.">
        <title>Characterization of a marine gammaproteobacterium capable of aerobic anoxygenic photosynthesis.</title>
        <authorList>
            <person name="Fuchs B.M."/>
            <person name="Spring S."/>
            <person name="Teeling H."/>
            <person name="Quast C."/>
            <person name="Wulf J."/>
            <person name="Schattenhofer M."/>
            <person name="Yan S."/>
            <person name="Ferriera S."/>
            <person name="Johnson J."/>
            <person name="Glockner F.O."/>
            <person name="Amann R."/>
        </authorList>
    </citation>
    <scope>NUCLEOTIDE SEQUENCE [LARGE SCALE GENOMIC DNA]</scope>
    <source>
        <strain evidence="3">KT71</strain>
    </source>
</reference>
<name>A4AA94_9GAMM</name>
<dbReference type="GO" id="GO:0005737">
    <property type="term" value="C:cytoplasm"/>
    <property type="evidence" value="ECO:0007669"/>
    <property type="project" value="TreeGrafter"/>
</dbReference>
<sequence length="180" mass="20305">MSKTHWVFGYGSLIYKVDFPYIDREVALLRGWSRRFWQGSHDHRGTPESPGRVVTLIRDPDALCRGVAFLVEESVFAHLDHREKNGYERHRTRLQLLHREETVSGTFYIAGEDNHAFLGPDSDRALAQHILASHGPSGSNADYLLSLAAALRELGEQDEHVMSLEKELLALRDGGKAAQD</sequence>
<proteinExistence type="predicted"/>
<dbReference type="Proteomes" id="UP000019205">
    <property type="component" value="Chromosome"/>
</dbReference>
<dbReference type="HOGENOM" id="CLU_070703_2_2_6"/>
<dbReference type="Pfam" id="PF04752">
    <property type="entry name" value="ChaC"/>
    <property type="match status" value="1"/>
</dbReference>
<dbReference type="GO" id="GO:0006751">
    <property type="term" value="P:glutathione catabolic process"/>
    <property type="evidence" value="ECO:0007669"/>
    <property type="project" value="InterPro"/>
</dbReference>
<dbReference type="InterPro" id="IPR013024">
    <property type="entry name" value="GGCT-like"/>
</dbReference>
<protein>
    <recommendedName>
        <fullName evidence="1">glutathione-specific gamma-glutamylcyclotransferase</fullName>
        <ecNumber evidence="1">4.3.2.7</ecNumber>
    </recommendedName>
</protein>
<dbReference type="InterPro" id="IPR006840">
    <property type="entry name" value="ChaC"/>
</dbReference>
<keyword evidence="4" id="KW-1185">Reference proteome</keyword>
<dbReference type="AlphaFoldDB" id="A4AA94"/>
<dbReference type="RefSeq" id="WP_008294820.1">
    <property type="nucleotide sequence ID" value="NZ_CM002299.1"/>
</dbReference>
<dbReference type="GO" id="GO:0061928">
    <property type="term" value="F:glutathione specific gamma-glutamylcyclotransferase activity"/>
    <property type="evidence" value="ECO:0007669"/>
    <property type="project" value="UniProtKB-EC"/>
</dbReference>
<evidence type="ECO:0000256" key="1">
    <source>
        <dbReference type="ARBA" id="ARBA00012344"/>
    </source>
</evidence>
<dbReference type="SUPFAM" id="SSF110857">
    <property type="entry name" value="Gamma-glutamyl cyclotransferase-like"/>
    <property type="match status" value="1"/>
</dbReference>
<dbReference type="STRING" id="314285.KT71_11950"/>
<dbReference type="EMBL" id="AAOA02000003">
    <property type="protein sequence ID" value="EAQ96971.1"/>
    <property type="molecule type" value="Genomic_DNA"/>
</dbReference>
<organism evidence="3 4">
    <name type="scientific">Congregibacter litoralis KT71</name>
    <dbReference type="NCBI Taxonomy" id="314285"/>
    <lineage>
        <taxon>Bacteria</taxon>
        <taxon>Pseudomonadati</taxon>
        <taxon>Pseudomonadota</taxon>
        <taxon>Gammaproteobacteria</taxon>
        <taxon>Cellvibrionales</taxon>
        <taxon>Halieaceae</taxon>
        <taxon>Congregibacter</taxon>
    </lineage>
</organism>
<evidence type="ECO:0000256" key="2">
    <source>
        <dbReference type="ARBA" id="ARBA00023239"/>
    </source>
</evidence>
<reference evidence="3 4" key="2">
    <citation type="journal article" date="2009" name="PLoS ONE">
        <title>The photosynthetic apparatus and its regulation in the aerobic gammaproteobacterium Congregibacter litoralis gen. nov., sp. nov.</title>
        <authorList>
            <person name="Spring S."/>
            <person name="Lunsdorf H."/>
            <person name="Fuchs B.M."/>
            <person name="Tindall B.J."/>
        </authorList>
    </citation>
    <scope>NUCLEOTIDE SEQUENCE [LARGE SCALE GENOMIC DNA]</scope>
    <source>
        <strain evidence="3">KT71</strain>
    </source>
</reference>
<accession>A4AA94</accession>
<keyword evidence="2" id="KW-0456">Lyase</keyword>